<proteinExistence type="inferred from homology"/>
<feature type="domain" description="UspA" evidence="2">
    <location>
        <begin position="2"/>
        <end position="128"/>
    </location>
</feature>
<evidence type="ECO:0000259" key="2">
    <source>
        <dbReference type="Pfam" id="PF00582"/>
    </source>
</evidence>
<reference evidence="3 4" key="2">
    <citation type="submission" date="2020-08" db="EMBL/GenBank/DDBJ databases">
        <authorList>
            <person name="Partida-Martinez L."/>
            <person name="Huntemann M."/>
            <person name="Clum A."/>
            <person name="Wang J."/>
            <person name="Palaniappan K."/>
            <person name="Ritter S."/>
            <person name="Chen I.-M."/>
            <person name="Stamatis D."/>
            <person name="Reddy T."/>
            <person name="O'Malley R."/>
            <person name="Daum C."/>
            <person name="Shapiro N."/>
            <person name="Ivanova N."/>
            <person name="Kyrpides N."/>
            <person name="Woyke T."/>
        </authorList>
    </citation>
    <scope>NUCLEOTIDE SEQUENCE [LARGE SCALE GENOMIC DNA]</scope>
    <source>
        <strain evidence="3 4">AS2.23</strain>
    </source>
</reference>
<dbReference type="PRINTS" id="PR01438">
    <property type="entry name" value="UNVRSLSTRESS"/>
</dbReference>
<comment type="caution">
    <text evidence="3">The sequence shown here is derived from an EMBL/GenBank/DDBJ whole genome shotgun (WGS) entry which is preliminary data.</text>
</comment>
<reference evidence="3 4" key="1">
    <citation type="submission" date="2020-08" db="EMBL/GenBank/DDBJ databases">
        <title>The Agave Microbiome: Exploring the role of microbial communities in plant adaptations to desert environments.</title>
        <authorList>
            <person name="Partida-Martinez L.P."/>
        </authorList>
    </citation>
    <scope>NUCLEOTIDE SEQUENCE [LARGE SCALE GENOMIC DNA]</scope>
    <source>
        <strain evidence="3 4">AS2.23</strain>
    </source>
</reference>
<dbReference type="CDD" id="cd00293">
    <property type="entry name" value="USP-like"/>
    <property type="match status" value="1"/>
</dbReference>
<dbReference type="OMA" id="QILMQAD"/>
<organism evidence="3 4">
    <name type="scientific">Kineococcus radiotolerans</name>
    <dbReference type="NCBI Taxonomy" id="131568"/>
    <lineage>
        <taxon>Bacteria</taxon>
        <taxon>Bacillati</taxon>
        <taxon>Actinomycetota</taxon>
        <taxon>Actinomycetes</taxon>
        <taxon>Kineosporiales</taxon>
        <taxon>Kineosporiaceae</taxon>
        <taxon>Kineococcus</taxon>
    </lineage>
</organism>
<name>A0A7W4TLV1_KINRA</name>
<evidence type="ECO:0000256" key="1">
    <source>
        <dbReference type="ARBA" id="ARBA00008791"/>
    </source>
</evidence>
<evidence type="ECO:0000313" key="3">
    <source>
        <dbReference type="EMBL" id="MBB2901313.1"/>
    </source>
</evidence>
<dbReference type="SUPFAM" id="SSF52402">
    <property type="entry name" value="Adenine nucleotide alpha hydrolases-like"/>
    <property type="match status" value="1"/>
</dbReference>
<gene>
    <name evidence="3" type="ORF">FHR75_002101</name>
</gene>
<dbReference type="Proteomes" id="UP000533269">
    <property type="component" value="Unassembled WGS sequence"/>
</dbReference>
<dbReference type="PANTHER" id="PTHR46268">
    <property type="entry name" value="STRESS RESPONSE PROTEIN NHAX"/>
    <property type="match status" value="1"/>
</dbReference>
<dbReference type="InterPro" id="IPR014729">
    <property type="entry name" value="Rossmann-like_a/b/a_fold"/>
</dbReference>
<dbReference type="EMBL" id="JACHVY010000001">
    <property type="protein sequence ID" value="MBB2901313.1"/>
    <property type="molecule type" value="Genomic_DNA"/>
</dbReference>
<comment type="similarity">
    <text evidence="1">Belongs to the universal stress protein A family.</text>
</comment>
<evidence type="ECO:0000313" key="4">
    <source>
        <dbReference type="Proteomes" id="UP000533269"/>
    </source>
</evidence>
<accession>A0A7W4TLV1</accession>
<sequence length="132" mass="14294">MTILVGYTPTPAGDAALTFALDESDRRGEPLHVLNTSRGDKVVDPRYADEEGWAQVRARLEEAGVEFHLDRRIDDRDPAEALLATAEDVAASAIVIGIRRRSPTGKLIFGSEAQTVLLEADCPVLAVKAPRT</sequence>
<dbReference type="PANTHER" id="PTHR46268:SF6">
    <property type="entry name" value="UNIVERSAL STRESS PROTEIN UP12"/>
    <property type="match status" value="1"/>
</dbReference>
<protein>
    <submittedName>
        <fullName evidence="3">Nucleotide-binding universal stress UspA family protein</fullName>
    </submittedName>
</protein>
<dbReference type="Pfam" id="PF00582">
    <property type="entry name" value="Usp"/>
    <property type="match status" value="1"/>
</dbReference>
<dbReference type="RefSeq" id="WP_012085620.1">
    <property type="nucleotide sequence ID" value="NZ_JACHVY010000001.1"/>
</dbReference>
<dbReference type="InterPro" id="IPR006015">
    <property type="entry name" value="Universal_stress_UspA"/>
</dbReference>
<dbReference type="InterPro" id="IPR006016">
    <property type="entry name" value="UspA"/>
</dbReference>
<dbReference type="AlphaFoldDB" id="A0A7W4TLV1"/>
<dbReference type="Gene3D" id="3.40.50.620">
    <property type="entry name" value="HUPs"/>
    <property type="match status" value="1"/>
</dbReference>